<keyword evidence="2" id="KW-0238">DNA-binding</keyword>
<dbReference type="RefSeq" id="WP_089711261.1">
    <property type="nucleotide sequence ID" value="NZ_FOBC01000005.1"/>
</dbReference>
<evidence type="ECO:0000313" key="2">
    <source>
        <dbReference type="EMBL" id="SEK86659.1"/>
    </source>
</evidence>
<organism evidence="2 3">
    <name type="scientific">Halomonas daqiaonensis</name>
    <dbReference type="NCBI Taxonomy" id="650850"/>
    <lineage>
        <taxon>Bacteria</taxon>
        <taxon>Pseudomonadati</taxon>
        <taxon>Pseudomonadota</taxon>
        <taxon>Gammaproteobacteria</taxon>
        <taxon>Oceanospirillales</taxon>
        <taxon>Halomonadaceae</taxon>
        <taxon>Halomonas</taxon>
    </lineage>
</organism>
<dbReference type="EMBL" id="FOBC01000005">
    <property type="protein sequence ID" value="SEK86659.1"/>
    <property type="molecule type" value="Genomic_DNA"/>
</dbReference>
<feature type="domain" description="HigA2-like helix-turn-helix" evidence="1">
    <location>
        <begin position="13"/>
        <end position="77"/>
    </location>
</feature>
<dbReference type="AlphaFoldDB" id="A0A1H7KIN8"/>
<protein>
    <submittedName>
        <fullName evidence="2">Predicted DNA-binding protein, contains XRE-type HTH domain</fullName>
    </submittedName>
</protein>
<dbReference type="OrthoDB" id="9788479at2"/>
<dbReference type="Pfam" id="PF13744">
    <property type="entry name" value="HTH_37"/>
    <property type="match status" value="1"/>
</dbReference>
<dbReference type="Gene3D" id="1.10.260.40">
    <property type="entry name" value="lambda repressor-like DNA-binding domains"/>
    <property type="match status" value="1"/>
</dbReference>
<proteinExistence type="predicted"/>
<sequence>MANEHFSSVWDAIADTPEEADNLRLRAELMGKIAARVAEWEVTQEVAAERLGITQPRLNDLVNERISRFSLEALVSLSRLAHDNATNLSV</sequence>
<gene>
    <name evidence="2" type="ORF">SAMN04488129_10518</name>
</gene>
<reference evidence="3" key="1">
    <citation type="submission" date="2016-10" db="EMBL/GenBank/DDBJ databases">
        <authorList>
            <person name="Varghese N."/>
            <person name="Submissions S."/>
        </authorList>
    </citation>
    <scope>NUCLEOTIDE SEQUENCE [LARGE SCALE GENOMIC DNA]</scope>
    <source>
        <strain evidence="3">CGMCC 1.9150</strain>
    </source>
</reference>
<evidence type="ECO:0000313" key="3">
    <source>
        <dbReference type="Proteomes" id="UP000198807"/>
    </source>
</evidence>
<dbReference type="Proteomes" id="UP000198807">
    <property type="component" value="Unassembled WGS sequence"/>
</dbReference>
<dbReference type="GO" id="GO:0003677">
    <property type="term" value="F:DNA binding"/>
    <property type="evidence" value="ECO:0007669"/>
    <property type="project" value="UniProtKB-KW"/>
</dbReference>
<dbReference type="InterPro" id="IPR010982">
    <property type="entry name" value="Lambda_DNA-bd_dom_sf"/>
</dbReference>
<evidence type="ECO:0000259" key="1">
    <source>
        <dbReference type="Pfam" id="PF13744"/>
    </source>
</evidence>
<keyword evidence="3" id="KW-1185">Reference proteome</keyword>
<dbReference type="InterPro" id="IPR039554">
    <property type="entry name" value="HigA2-like_HTH"/>
</dbReference>
<accession>A0A1H7KIN8</accession>
<name>A0A1H7KIN8_9GAMM</name>
<dbReference type="STRING" id="650850.SAMN04488129_10518"/>
<dbReference type="SUPFAM" id="SSF47413">
    <property type="entry name" value="lambda repressor-like DNA-binding domains"/>
    <property type="match status" value="1"/>
</dbReference>